<accession>A0A5B0PGH4</accession>
<dbReference type="Proteomes" id="UP000324748">
    <property type="component" value="Unassembled WGS sequence"/>
</dbReference>
<evidence type="ECO:0000313" key="1">
    <source>
        <dbReference type="EMBL" id="KAA1099810.1"/>
    </source>
</evidence>
<name>A0A5B0PGH4_PUCGR</name>
<dbReference type="EMBL" id="VSWC01000054">
    <property type="protein sequence ID" value="KAA1099810.1"/>
    <property type="molecule type" value="Genomic_DNA"/>
</dbReference>
<comment type="caution">
    <text evidence="1">The sequence shown here is derived from an EMBL/GenBank/DDBJ whole genome shotgun (WGS) entry which is preliminary data.</text>
</comment>
<reference evidence="1 2" key="1">
    <citation type="submission" date="2019-05" db="EMBL/GenBank/DDBJ databases">
        <title>Emergence of the Ug99 lineage of the wheat stem rust pathogen through somatic hybridization.</title>
        <authorList>
            <person name="Li F."/>
            <person name="Upadhyaya N.M."/>
            <person name="Sperschneider J."/>
            <person name="Matny O."/>
            <person name="Nguyen-Phuc H."/>
            <person name="Mago R."/>
            <person name="Raley C."/>
            <person name="Miller M.E."/>
            <person name="Silverstein K.A.T."/>
            <person name="Henningsen E."/>
            <person name="Hirsch C.D."/>
            <person name="Visser B."/>
            <person name="Pretorius Z.A."/>
            <person name="Steffenson B.J."/>
            <person name="Schwessinger B."/>
            <person name="Dodds P.N."/>
            <person name="Figueroa M."/>
        </authorList>
    </citation>
    <scope>NUCLEOTIDE SEQUENCE [LARGE SCALE GENOMIC DNA]</scope>
    <source>
        <strain evidence="1">21-0</strain>
    </source>
</reference>
<proteinExistence type="predicted"/>
<dbReference type="AlphaFoldDB" id="A0A5B0PGH4"/>
<keyword evidence="2" id="KW-1185">Reference proteome</keyword>
<evidence type="ECO:0000313" key="2">
    <source>
        <dbReference type="Proteomes" id="UP000324748"/>
    </source>
</evidence>
<organism evidence="1 2">
    <name type="scientific">Puccinia graminis f. sp. tritici</name>
    <dbReference type="NCBI Taxonomy" id="56615"/>
    <lineage>
        <taxon>Eukaryota</taxon>
        <taxon>Fungi</taxon>
        <taxon>Dikarya</taxon>
        <taxon>Basidiomycota</taxon>
        <taxon>Pucciniomycotina</taxon>
        <taxon>Pucciniomycetes</taxon>
        <taxon>Pucciniales</taxon>
        <taxon>Pucciniaceae</taxon>
        <taxon>Puccinia</taxon>
    </lineage>
</organism>
<protein>
    <submittedName>
        <fullName evidence="1">Uncharacterized protein</fullName>
    </submittedName>
</protein>
<sequence length="86" mass="9953">MLACKHPRKECPPPLGINLECEATYSSVDKEVIRKLHLQVSSLNSPPNLKPSLNPPRATQTFRISFHSQFEHASCNYWYWFIEPIN</sequence>
<gene>
    <name evidence="1" type="ORF">PGT21_021468</name>
</gene>